<dbReference type="Gene3D" id="1.20.1280.50">
    <property type="match status" value="1"/>
</dbReference>
<feature type="domain" description="F-box" evidence="1">
    <location>
        <begin position="2"/>
        <end position="48"/>
    </location>
</feature>
<gene>
    <name evidence="2" type="ORF">CEURO_LOCUS13855</name>
</gene>
<dbReference type="InterPro" id="IPR001810">
    <property type="entry name" value="F-box_dom"/>
</dbReference>
<dbReference type="EMBL" id="CAMAPE010000035">
    <property type="protein sequence ID" value="CAH9097475.1"/>
    <property type="molecule type" value="Genomic_DNA"/>
</dbReference>
<dbReference type="AlphaFoldDB" id="A0A9P0ZBT1"/>
<keyword evidence="3" id="KW-1185">Reference proteome</keyword>
<protein>
    <recommendedName>
        <fullName evidence="1">F-box domain-containing protein</fullName>
    </recommendedName>
</protein>
<dbReference type="SMART" id="SM00256">
    <property type="entry name" value="FBOX"/>
    <property type="match status" value="1"/>
</dbReference>
<organism evidence="2 3">
    <name type="scientific">Cuscuta europaea</name>
    <name type="common">European dodder</name>
    <dbReference type="NCBI Taxonomy" id="41803"/>
    <lineage>
        <taxon>Eukaryota</taxon>
        <taxon>Viridiplantae</taxon>
        <taxon>Streptophyta</taxon>
        <taxon>Embryophyta</taxon>
        <taxon>Tracheophyta</taxon>
        <taxon>Spermatophyta</taxon>
        <taxon>Magnoliopsida</taxon>
        <taxon>eudicotyledons</taxon>
        <taxon>Gunneridae</taxon>
        <taxon>Pentapetalae</taxon>
        <taxon>asterids</taxon>
        <taxon>lamiids</taxon>
        <taxon>Solanales</taxon>
        <taxon>Convolvulaceae</taxon>
        <taxon>Cuscuteae</taxon>
        <taxon>Cuscuta</taxon>
        <taxon>Cuscuta subgen. Cuscuta</taxon>
    </lineage>
</organism>
<dbReference type="PROSITE" id="PS50181">
    <property type="entry name" value="FBOX"/>
    <property type="match status" value="1"/>
</dbReference>
<dbReference type="SUPFAM" id="SSF81383">
    <property type="entry name" value="F-box domain"/>
    <property type="match status" value="1"/>
</dbReference>
<evidence type="ECO:0000313" key="2">
    <source>
        <dbReference type="EMBL" id="CAH9097475.1"/>
    </source>
</evidence>
<dbReference type="PANTHER" id="PTHR31672:SF13">
    <property type="entry name" value="F-BOX PROTEIN CPR30-LIKE"/>
    <property type="match status" value="1"/>
</dbReference>
<dbReference type="InterPro" id="IPR036047">
    <property type="entry name" value="F-box-like_dom_sf"/>
</dbReference>
<dbReference type="OrthoDB" id="1266170at2759"/>
<evidence type="ECO:0000259" key="1">
    <source>
        <dbReference type="PROSITE" id="PS50181"/>
    </source>
</evidence>
<dbReference type="InterPro" id="IPR050796">
    <property type="entry name" value="SCF_F-box_component"/>
</dbReference>
<accession>A0A9P0ZBT1</accession>
<name>A0A9P0ZBT1_CUSEU</name>
<evidence type="ECO:0000313" key="3">
    <source>
        <dbReference type="Proteomes" id="UP001152484"/>
    </source>
</evidence>
<proteinExistence type="predicted"/>
<dbReference type="Pfam" id="PF00646">
    <property type="entry name" value="F-box"/>
    <property type="match status" value="1"/>
</dbReference>
<dbReference type="Proteomes" id="UP001152484">
    <property type="component" value="Unassembled WGS sequence"/>
</dbReference>
<dbReference type="PANTHER" id="PTHR31672">
    <property type="entry name" value="BNACNNG10540D PROTEIN"/>
    <property type="match status" value="1"/>
</dbReference>
<comment type="caution">
    <text evidence="2">The sequence shown here is derived from an EMBL/GenBank/DDBJ whole genome shotgun (WGS) entry which is preliminary data.</text>
</comment>
<reference evidence="2" key="1">
    <citation type="submission" date="2022-07" db="EMBL/GenBank/DDBJ databases">
        <authorList>
            <person name="Macas J."/>
            <person name="Novak P."/>
            <person name="Neumann P."/>
        </authorList>
    </citation>
    <scope>NUCLEOTIDE SEQUENCE</scope>
</reference>
<sequence>MLPSLPSLPDELKIEIFTRLPVKSLMRFTTLSKSWLSLLSDFGFFSAHLSKGASEHFFCVTKSDPNILRFALIKDGENLDGNLTLQLGPIVKPDREFPMWSYVFFNPKDSAEIEIVGSFDGLLCLCFLRPDSQPLMMLWNPSIRRHLVLRPPSKI</sequence>